<evidence type="ECO:0000313" key="2">
    <source>
        <dbReference type="Proteomes" id="UP000789396"/>
    </source>
</evidence>
<dbReference type="EMBL" id="CAJVPZ010026424">
    <property type="protein sequence ID" value="CAG8725587.1"/>
    <property type="molecule type" value="Genomic_DNA"/>
</dbReference>
<gene>
    <name evidence="1" type="ORF">RFULGI_LOCUS11766</name>
</gene>
<feature type="non-terminal residue" evidence="1">
    <location>
        <position position="1"/>
    </location>
</feature>
<dbReference type="OrthoDB" id="2426956at2759"/>
<dbReference type="Proteomes" id="UP000789396">
    <property type="component" value="Unassembled WGS sequence"/>
</dbReference>
<accession>A0A9N9I8Z9</accession>
<protein>
    <submittedName>
        <fullName evidence="1">2686_t:CDS:1</fullName>
    </submittedName>
</protein>
<name>A0A9N9I8Z9_9GLOM</name>
<proteinExistence type="predicted"/>
<evidence type="ECO:0000313" key="1">
    <source>
        <dbReference type="EMBL" id="CAG8725587.1"/>
    </source>
</evidence>
<keyword evidence="2" id="KW-1185">Reference proteome</keyword>
<comment type="caution">
    <text evidence="1">The sequence shown here is derived from an EMBL/GenBank/DDBJ whole genome shotgun (WGS) entry which is preliminary data.</text>
</comment>
<organism evidence="1 2">
    <name type="scientific">Racocetra fulgida</name>
    <dbReference type="NCBI Taxonomy" id="60492"/>
    <lineage>
        <taxon>Eukaryota</taxon>
        <taxon>Fungi</taxon>
        <taxon>Fungi incertae sedis</taxon>
        <taxon>Mucoromycota</taxon>
        <taxon>Glomeromycotina</taxon>
        <taxon>Glomeromycetes</taxon>
        <taxon>Diversisporales</taxon>
        <taxon>Gigasporaceae</taxon>
        <taxon>Racocetra</taxon>
    </lineage>
</organism>
<reference evidence="1" key="1">
    <citation type="submission" date="2021-06" db="EMBL/GenBank/DDBJ databases">
        <authorList>
            <person name="Kallberg Y."/>
            <person name="Tangrot J."/>
            <person name="Rosling A."/>
        </authorList>
    </citation>
    <scope>NUCLEOTIDE SEQUENCE</scope>
    <source>
        <strain evidence="1">IN212</strain>
    </source>
</reference>
<sequence>QKIEALLQSRFNKKSKLVYNIEDNINLKSIDFSVNKYSYHIDFNSFDTEKENQKIQSLVQTVDKNQISRNSYRNLAIYEPNLPQEWAISNRKNKITKNINQVIKMIYVDLNNRRTLDYSKIDSDTVKISEIGIQKSAKDLLIYLISQLEKKGILYSSNPTIHLRISGDGRNTGSKVKHVMIIVMILNDISNHYYVDHHYTTVLYSSIEKYDVLNFILKPFLNDLQILKDKGLDIMGTYWDFKLYSSTD</sequence>
<dbReference type="AlphaFoldDB" id="A0A9N9I8Z9"/>